<evidence type="ECO:0000256" key="7">
    <source>
        <dbReference type="ARBA" id="ARBA00060680"/>
    </source>
</evidence>
<keyword evidence="10" id="KW-1185">Reference proteome</keyword>
<comment type="catalytic activity">
    <reaction evidence="3">
        <text>(3E,5R)-5-carboxy-2-oxohept-3-enedioate + H(+) = (4Z)-2-oxohept-4-enedioate + CO2</text>
        <dbReference type="Rhea" id="RHEA:14397"/>
        <dbReference type="ChEBI" id="CHEBI:15378"/>
        <dbReference type="ChEBI" id="CHEBI:16526"/>
        <dbReference type="ChEBI" id="CHEBI:87491"/>
        <dbReference type="ChEBI" id="CHEBI:87507"/>
        <dbReference type="EC" id="4.1.1.68"/>
    </reaction>
</comment>
<evidence type="ECO:0000256" key="1">
    <source>
        <dbReference type="ARBA" id="ARBA00010211"/>
    </source>
</evidence>
<organism evidence="9 10">
    <name type="scientific">Leucothrix pacifica</name>
    <dbReference type="NCBI Taxonomy" id="1247513"/>
    <lineage>
        <taxon>Bacteria</taxon>
        <taxon>Pseudomonadati</taxon>
        <taxon>Pseudomonadota</taxon>
        <taxon>Gammaproteobacteria</taxon>
        <taxon>Thiotrichales</taxon>
        <taxon>Thiotrichaceae</taxon>
        <taxon>Leucothrix</taxon>
    </lineage>
</organism>
<dbReference type="Proteomes" id="UP000245539">
    <property type="component" value="Unassembled WGS sequence"/>
</dbReference>
<comment type="caution">
    <text evidence="9">The sequence shown here is derived from an EMBL/GenBank/DDBJ whole genome shotgun (WGS) entry which is preliminary data.</text>
</comment>
<dbReference type="InterPro" id="IPR011234">
    <property type="entry name" value="Fumarylacetoacetase-like_C"/>
</dbReference>
<evidence type="ECO:0000256" key="6">
    <source>
        <dbReference type="ARBA" id="ARBA00060569"/>
    </source>
</evidence>
<name>A0A317CF95_9GAMM</name>
<comment type="pathway">
    <text evidence="6">Aromatic compound metabolism; 4-hydroxyphenylacetate degradation; pyruvate and succinate semialdehyde from 4-hydroxyphenylacetate: step 4/7.</text>
</comment>
<proteinExistence type="inferred from homology"/>
<dbReference type="GO" id="GO:0018800">
    <property type="term" value="F:5-oxopent-3-ene-1,2,5-tricarboxylate decarboxylase activity"/>
    <property type="evidence" value="ECO:0007669"/>
    <property type="project" value="UniProtKB-EC"/>
</dbReference>
<gene>
    <name evidence="9" type="ORF">DKW60_16460</name>
</gene>
<keyword evidence="9" id="KW-0413">Isomerase</keyword>
<dbReference type="SUPFAM" id="SSF56529">
    <property type="entry name" value="FAH"/>
    <property type="match status" value="1"/>
</dbReference>
<evidence type="ECO:0000313" key="10">
    <source>
        <dbReference type="Proteomes" id="UP000245539"/>
    </source>
</evidence>
<evidence type="ECO:0000313" key="9">
    <source>
        <dbReference type="EMBL" id="PWQ94832.1"/>
    </source>
</evidence>
<dbReference type="GO" id="GO:0019752">
    <property type="term" value="P:carboxylic acid metabolic process"/>
    <property type="evidence" value="ECO:0007669"/>
    <property type="project" value="UniProtKB-ARBA"/>
</dbReference>
<dbReference type="InterPro" id="IPR036663">
    <property type="entry name" value="Fumarylacetoacetase_C_sf"/>
</dbReference>
<accession>A0A317CF95</accession>
<reference evidence="9 10" key="1">
    <citation type="submission" date="2018-05" db="EMBL/GenBank/DDBJ databases">
        <title>Leucothrix arctica sp. nov., isolated from Arctic seawater.</title>
        <authorList>
            <person name="Choi A."/>
            <person name="Baek K."/>
        </authorList>
    </citation>
    <scope>NUCLEOTIDE SEQUENCE [LARGE SCALE GENOMIC DNA]</scope>
    <source>
        <strain evidence="9 10">JCM 18388</strain>
    </source>
</reference>
<comment type="similarity">
    <text evidence="1">Belongs to the FAH family.</text>
</comment>
<dbReference type="InterPro" id="IPR051121">
    <property type="entry name" value="FAH"/>
</dbReference>
<evidence type="ECO:0000256" key="3">
    <source>
        <dbReference type="ARBA" id="ARBA00051258"/>
    </source>
</evidence>
<dbReference type="GO" id="GO:0046872">
    <property type="term" value="F:metal ion binding"/>
    <property type="evidence" value="ECO:0007669"/>
    <property type="project" value="UniProtKB-KW"/>
</dbReference>
<evidence type="ECO:0000256" key="2">
    <source>
        <dbReference type="ARBA" id="ARBA00022723"/>
    </source>
</evidence>
<dbReference type="PANTHER" id="PTHR42796:SF4">
    <property type="entry name" value="FUMARYLACETOACETATE HYDROLASE DOMAIN-CONTAINING PROTEIN 2A"/>
    <property type="match status" value="1"/>
</dbReference>
<dbReference type="PANTHER" id="PTHR42796">
    <property type="entry name" value="FUMARYLACETOACETATE HYDROLASE DOMAIN-CONTAINING PROTEIN 2A-RELATED"/>
    <property type="match status" value="1"/>
</dbReference>
<dbReference type="GO" id="GO:0008704">
    <property type="term" value="F:5-carboxymethyl-2-hydroxymuconate delta-isomerase activity"/>
    <property type="evidence" value="ECO:0007669"/>
    <property type="project" value="UniProtKB-EC"/>
</dbReference>
<evidence type="ECO:0000256" key="5">
    <source>
        <dbReference type="ARBA" id="ARBA00057150"/>
    </source>
</evidence>
<dbReference type="Pfam" id="PF01557">
    <property type="entry name" value="FAA_hydrolase"/>
    <property type="match status" value="1"/>
</dbReference>
<dbReference type="OrthoDB" id="9805307at2"/>
<dbReference type="AlphaFoldDB" id="A0A317CF95"/>
<keyword evidence="2" id="KW-0479">Metal-binding</keyword>
<comment type="catalytic activity">
    <reaction evidence="4">
        <text>(2E,4Z)-5-hydroxypenta-2,4-diene-1,2,5-tricarboxylate = (3E,5R)-5-carboxy-2-oxohept-3-enedioate</text>
        <dbReference type="Rhea" id="RHEA:18813"/>
        <dbReference type="ChEBI" id="CHEBI:47961"/>
        <dbReference type="ChEBI" id="CHEBI:87491"/>
        <dbReference type="EC" id="5.3.3.10"/>
    </reaction>
</comment>
<dbReference type="Gene3D" id="3.90.850.10">
    <property type="entry name" value="Fumarylacetoacetase-like, C-terminal domain"/>
    <property type="match status" value="1"/>
</dbReference>
<dbReference type="EMBL" id="QGKM01000053">
    <property type="protein sequence ID" value="PWQ94832.1"/>
    <property type="molecule type" value="Genomic_DNA"/>
</dbReference>
<dbReference type="RefSeq" id="WP_109838761.1">
    <property type="nucleotide sequence ID" value="NZ_QGKM01000053.1"/>
</dbReference>
<protein>
    <submittedName>
        <fullName evidence="9">5-carboxymethyl-2-hydroxymuconate isomerase</fullName>
    </submittedName>
</protein>
<comment type="function">
    <text evidence="5">Decarboxylates OPET (5-oxo-pent-3-ene-1,2,5-tricarboxylic acid) into HHDD (2-hydroxy-hept-2,4-diene-1,7-dioate) and isomerizes it to OHED (2-oxo-hept-3-ene-1,7-dioate).</text>
</comment>
<comment type="pathway">
    <text evidence="7">Aromatic compound metabolism; 4-hydroxyphenylacetate degradation; pyruvate and succinate semialdehyde from 4-hydroxyphenylacetate: step 5/7.</text>
</comment>
<sequence>MRLGSCLYQGNSVVFVESDGHYYLPSLQNAHATFWKDIQTLIADPKRDEKLAEFSPNKSCMVGLEDIQLLAPIPRPNKNIICMGLNYFDHIVEAADFAGRNAKTPKAPIVFTKSNFSVIGPGTPIPADPDISEQLDWEVELGVIIGKTGKAIKPEHVQDHIFGYTIINDISARDLQFAHKQFYIGKSIDGGCPMGPVIVSKDEIPNAQQLQLSCRVNGVDKQTGSTEQMIFDIEQIIVTLSKTMTLEAGDVIATGTPNGVGFARTPPEFLKSGDVVECEIESIGVLSNPVV</sequence>
<feature type="domain" description="Fumarylacetoacetase-like C-terminal" evidence="8">
    <location>
        <begin position="80"/>
        <end position="291"/>
    </location>
</feature>
<evidence type="ECO:0000256" key="4">
    <source>
        <dbReference type="ARBA" id="ARBA00052790"/>
    </source>
</evidence>
<dbReference type="FunFam" id="3.90.850.10:FF:000002">
    <property type="entry name" value="2-hydroxyhepta-2,4-diene-1,7-dioate isomerase"/>
    <property type="match status" value="1"/>
</dbReference>
<evidence type="ECO:0000259" key="8">
    <source>
        <dbReference type="Pfam" id="PF01557"/>
    </source>
</evidence>